<dbReference type="EMBL" id="CADCVB010000043">
    <property type="protein sequence ID" value="CAA9414143.1"/>
    <property type="molecule type" value="Genomic_DNA"/>
</dbReference>
<accession>A0A6J4PF30</accession>
<reference evidence="1" key="1">
    <citation type="submission" date="2020-02" db="EMBL/GenBank/DDBJ databases">
        <authorList>
            <person name="Meier V. D."/>
        </authorList>
    </citation>
    <scope>NUCLEOTIDE SEQUENCE</scope>
    <source>
        <strain evidence="1">AVDCRST_MAG78</strain>
    </source>
</reference>
<evidence type="ECO:0000313" key="1">
    <source>
        <dbReference type="EMBL" id="CAA9414143.1"/>
    </source>
</evidence>
<name>A0A6J4PF30_9ACTN</name>
<organism evidence="1">
    <name type="scientific">uncultured Rubrobacteraceae bacterium</name>
    <dbReference type="NCBI Taxonomy" id="349277"/>
    <lineage>
        <taxon>Bacteria</taxon>
        <taxon>Bacillati</taxon>
        <taxon>Actinomycetota</taxon>
        <taxon>Rubrobacteria</taxon>
        <taxon>Rubrobacterales</taxon>
        <taxon>Rubrobacteraceae</taxon>
        <taxon>environmental samples</taxon>
    </lineage>
</organism>
<sequence length="81" mass="9159">MSVFNPDRIPSLSRLPKELGREDRLCAGCGEATEHILYRVPKKVVLVYVKDHPENVHATCIRCARSTVLTGEERERALGNR</sequence>
<proteinExistence type="predicted"/>
<gene>
    <name evidence="1" type="ORF">AVDCRST_MAG78-563</name>
</gene>
<dbReference type="AlphaFoldDB" id="A0A6J4PF30"/>
<protein>
    <submittedName>
        <fullName evidence="1">Uncharacterized protein</fullName>
    </submittedName>
</protein>